<keyword evidence="3" id="KW-1185">Reference proteome</keyword>
<gene>
    <name evidence="2" type="ORF">Hamer_G002815</name>
</gene>
<comment type="caution">
    <text evidence="2">The sequence shown here is derived from an EMBL/GenBank/DDBJ whole genome shotgun (WGS) entry which is preliminary data.</text>
</comment>
<protein>
    <submittedName>
        <fullName evidence="2">Uncharacterized protein</fullName>
    </submittedName>
</protein>
<sequence>MQHATTPQINDPLSQVVQFSQGIDKVVIKGWPRTMPRALPRAAPTCNILLLTSSSSSSLYTPSQDVQSPRGPEQDPHYHKVHPRPAIIPGPVITPASTH</sequence>
<feature type="region of interest" description="Disordered" evidence="1">
    <location>
        <begin position="56"/>
        <end position="99"/>
    </location>
</feature>
<organism evidence="2 3">
    <name type="scientific">Homarus americanus</name>
    <name type="common">American lobster</name>
    <dbReference type="NCBI Taxonomy" id="6706"/>
    <lineage>
        <taxon>Eukaryota</taxon>
        <taxon>Metazoa</taxon>
        <taxon>Ecdysozoa</taxon>
        <taxon>Arthropoda</taxon>
        <taxon>Crustacea</taxon>
        <taxon>Multicrustacea</taxon>
        <taxon>Malacostraca</taxon>
        <taxon>Eumalacostraca</taxon>
        <taxon>Eucarida</taxon>
        <taxon>Decapoda</taxon>
        <taxon>Pleocyemata</taxon>
        <taxon>Astacidea</taxon>
        <taxon>Nephropoidea</taxon>
        <taxon>Nephropidae</taxon>
        <taxon>Homarus</taxon>
    </lineage>
</organism>
<evidence type="ECO:0000313" key="2">
    <source>
        <dbReference type="EMBL" id="KAG7163603.1"/>
    </source>
</evidence>
<evidence type="ECO:0000256" key="1">
    <source>
        <dbReference type="SAM" id="MobiDB-lite"/>
    </source>
</evidence>
<accession>A0A8J5JZ80</accession>
<evidence type="ECO:0000313" key="3">
    <source>
        <dbReference type="Proteomes" id="UP000747542"/>
    </source>
</evidence>
<dbReference type="Proteomes" id="UP000747542">
    <property type="component" value="Unassembled WGS sequence"/>
</dbReference>
<dbReference type="AlphaFoldDB" id="A0A8J5JZ80"/>
<reference evidence="2" key="1">
    <citation type="journal article" date="2021" name="Sci. Adv.">
        <title>The American lobster genome reveals insights on longevity, neural, and immune adaptations.</title>
        <authorList>
            <person name="Polinski J.M."/>
            <person name="Zimin A.V."/>
            <person name="Clark K.F."/>
            <person name="Kohn A.B."/>
            <person name="Sadowski N."/>
            <person name="Timp W."/>
            <person name="Ptitsyn A."/>
            <person name="Khanna P."/>
            <person name="Romanova D.Y."/>
            <person name="Williams P."/>
            <person name="Greenwood S.J."/>
            <person name="Moroz L.L."/>
            <person name="Walt D.R."/>
            <person name="Bodnar A.G."/>
        </authorList>
    </citation>
    <scope>NUCLEOTIDE SEQUENCE</scope>
    <source>
        <strain evidence="2">GMGI-L3</strain>
    </source>
</reference>
<name>A0A8J5JZ80_HOMAM</name>
<proteinExistence type="predicted"/>
<dbReference type="EMBL" id="JAHLQT010026447">
    <property type="protein sequence ID" value="KAG7163603.1"/>
    <property type="molecule type" value="Genomic_DNA"/>
</dbReference>